<evidence type="ECO:0000313" key="2">
    <source>
        <dbReference type="EMBL" id="VVB09283.1"/>
    </source>
</evidence>
<proteinExistence type="predicted"/>
<feature type="chain" id="PRO_5022155537" description="Pectinesterase inhibitor domain-containing protein" evidence="1">
    <location>
        <begin position="26"/>
        <end position="320"/>
    </location>
</feature>
<dbReference type="OrthoDB" id="1085070at2759"/>
<keyword evidence="3" id="KW-1185">Reference proteome</keyword>
<dbReference type="EMBL" id="CABITT030000006">
    <property type="protein sequence ID" value="VVB09283.1"/>
    <property type="molecule type" value="Genomic_DNA"/>
</dbReference>
<feature type="signal peptide" evidence="1">
    <location>
        <begin position="1"/>
        <end position="25"/>
    </location>
</feature>
<reference evidence="2" key="1">
    <citation type="submission" date="2019-07" db="EMBL/GenBank/DDBJ databases">
        <authorList>
            <person name="Dittberner H."/>
        </authorList>
    </citation>
    <scope>NUCLEOTIDE SEQUENCE [LARGE SCALE GENOMIC DNA]</scope>
</reference>
<gene>
    <name evidence="2" type="ORF">ANE_LOCUS19727</name>
</gene>
<comment type="caution">
    <text evidence="2">The sequence shown here is derived from an EMBL/GenBank/DDBJ whole genome shotgun (WGS) entry which is preliminary data.</text>
</comment>
<dbReference type="AlphaFoldDB" id="A0A565C6I7"/>
<dbReference type="PANTHER" id="PTHR31607:SF35">
    <property type="entry name" value="TRANSMEMBRANE PROTEIN"/>
    <property type="match status" value="1"/>
</dbReference>
<organism evidence="2 3">
    <name type="scientific">Arabis nemorensis</name>
    <dbReference type="NCBI Taxonomy" id="586526"/>
    <lineage>
        <taxon>Eukaryota</taxon>
        <taxon>Viridiplantae</taxon>
        <taxon>Streptophyta</taxon>
        <taxon>Embryophyta</taxon>
        <taxon>Tracheophyta</taxon>
        <taxon>Spermatophyta</taxon>
        <taxon>Magnoliopsida</taxon>
        <taxon>eudicotyledons</taxon>
        <taxon>Gunneridae</taxon>
        <taxon>Pentapetalae</taxon>
        <taxon>rosids</taxon>
        <taxon>malvids</taxon>
        <taxon>Brassicales</taxon>
        <taxon>Brassicaceae</taxon>
        <taxon>Arabideae</taxon>
        <taxon>Arabis</taxon>
    </lineage>
</organism>
<keyword evidence="1" id="KW-0732">Signal</keyword>
<evidence type="ECO:0008006" key="4">
    <source>
        <dbReference type="Google" id="ProtNLM"/>
    </source>
</evidence>
<dbReference type="PANTHER" id="PTHR31607">
    <property type="entry name" value="DUF1216 DOMAIN-CONTAINING PROTEIN-RELATED"/>
    <property type="match status" value="1"/>
</dbReference>
<evidence type="ECO:0000313" key="3">
    <source>
        <dbReference type="Proteomes" id="UP000489600"/>
    </source>
</evidence>
<protein>
    <recommendedName>
        <fullName evidence="4">Pectinesterase inhibitor domain-containing protein</fullName>
    </recommendedName>
</protein>
<name>A0A565C6I7_9BRAS</name>
<dbReference type="Proteomes" id="UP000489600">
    <property type="component" value="Unassembled WGS sequence"/>
</dbReference>
<accession>A0A565C6I7</accession>
<evidence type="ECO:0000256" key="1">
    <source>
        <dbReference type="SAM" id="SignalP"/>
    </source>
</evidence>
<sequence>MARISLLFSLAFALGLCSLFLSVSGHAPPTLKVHHLWPKTVYELETLPFAKITHLLNRKEKFAPKTAEFKAMFTMCKGYVVYLESLYKLENPIVDVLGIAKAKYILMDKAILAAQASVIGQVDNKTSKRKLRKSCSGLTKTFLQIQKTIISISAKHDFKANAKLSFRESAKISNVVVEFRMYLDVFMDIVYDIEEKKMKIVGHHARKLEDDRVKNAFARFFRTFADKYGGYMGGKNHGRKLNEANDQKFNSLSHGGADIKGFEVICENFSKYFGGYFGAKSRRELAGVNAGVQFNAAGKIKFVGKDGFRSLNRAHNKHMI</sequence>